<feature type="chain" id="PRO_5006632989" description="DUF4349 domain-containing protein" evidence="3">
    <location>
        <begin position="24"/>
        <end position="310"/>
    </location>
</feature>
<dbReference type="PROSITE" id="PS51257">
    <property type="entry name" value="PROKAR_LIPOPROTEIN"/>
    <property type="match status" value="1"/>
</dbReference>
<sequence length="310" mass="33373">MKRAVIGLVLFALLLSGCATQKATESLVGGRNTADYAAAPAEAPQPAGVGNGSATGSSEAAPRRLVIQTVDMSIVVVKPLDAMNQIAALATEFDGFVVNSYSHTVTTQQGKDVIEATITIRVDAARLDTALERIRALTPNAEQDVLSENISGQDVTKDYVDLESQLKNLEQTEAQLQKIMDQATKTEDVLSVYRELSSIRGQIETTKGQMKYYEDAAALSAITVTIQAEEAVQPLQLGGWKPVGTARNAVQALVDTLQFLGSAAIWIVIYILPVGLVIGLPIWLIVRGIRRAKRRAKAARLMEVEAETKK</sequence>
<organism evidence="5">
    <name type="scientific">Longilinea arvoryzae</name>
    <dbReference type="NCBI Taxonomy" id="360412"/>
    <lineage>
        <taxon>Bacteria</taxon>
        <taxon>Bacillati</taxon>
        <taxon>Chloroflexota</taxon>
        <taxon>Anaerolineae</taxon>
        <taxon>Anaerolineales</taxon>
        <taxon>Anaerolineaceae</taxon>
        <taxon>Longilinea</taxon>
    </lineage>
</organism>
<reference evidence="5" key="1">
    <citation type="submission" date="2015-07" db="EMBL/GenBank/DDBJ databases">
        <title>Draft Genome Sequences of Anaerolinea thermolimosa IMO-1, Bellilinea caldifistulae GOMI-1, Leptolinea tardivitalis YMTK-2, Levilinea saccharolytica KIBI-1,Longilinea arvoryzae KOME-1, Previously Described as Members of the Anaerolineaceae (Chloroflexi).</title>
        <authorList>
            <person name="Sekiguchi Y."/>
            <person name="Ohashi A."/>
            <person name="Matsuura N."/>
            <person name="Tourlousse M.D."/>
        </authorList>
    </citation>
    <scope>NUCLEOTIDE SEQUENCE [LARGE SCALE GENOMIC DNA]</scope>
    <source>
        <strain evidence="5">KOME-1</strain>
    </source>
</reference>
<keyword evidence="3" id="KW-0732">Signal</keyword>
<dbReference type="Proteomes" id="UP000055060">
    <property type="component" value="Unassembled WGS sequence"/>
</dbReference>
<accession>A0A0S7BJU3</accession>
<feature type="coiled-coil region" evidence="1">
    <location>
        <begin position="152"/>
        <end position="189"/>
    </location>
</feature>
<feature type="signal peptide" evidence="3">
    <location>
        <begin position="1"/>
        <end position="23"/>
    </location>
</feature>
<dbReference type="InterPro" id="IPR025645">
    <property type="entry name" value="DUF4349"/>
</dbReference>
<keyword evidence="2" id="KW-0812">Transmembrane</keyword>
<dbReference type="OrthoDB" id="5381491at2"/>
<protein>
    <recommendedName>
        <fullName evidence="4">DUF4349 domain-containing protein</fullName>
    </recommendedName>
</protein>
<dbReference type="AlphaFoldDB" id="A0A0S7BJU3"/>
<keyword evidence="1" id="KW-0175">Coiled coil</keyword>
<dbReference type="STRING" id="360412.LARV_01910"/>
<feature type="transmembrane region" description="Helical" evidence="2">
    <location>
        <begin position="263"/>
        <end position="286"/>
    </location>
</feature>
<evidence type="ECO:0000313" key="6">
    <source>
        <dbReference type="Proteomes" id="UP000055060"/>
    </source>
</evidence>
<keyword evidence="6" id="KW-1185">Reference proteome</keyword>
<evidence type="ECO:0000256" key="1">
    <source>
        <dbReference type="SAM" id="Coils"/>
    </source>
</evidence>
<dbReference type="RefSeq" id="WP_075073432.1">
    <property type="nucleotide sequence ID" value="NZ_DF967972.1"/>
</dbReference>
<dbReference type="Pfam" id="PF14257">
    <property type="entry name" value="DUF4349"/>
    <property type="match status" value="1"/>
</dbReference>
<evidence type="ECO:0000256" key="2">
    <source>
        <dbReference type="SAM" id="Phobius"/>
    </source>
</evidence>
<evidence type="ECO:0000256" key="3">
    <source>
        <dbReference type="SAM" id="SignalP"/>
    </source>
</evidence>
<dbReference type="EMBL" id="DF967972">
    <property type="protein sequence ID" value="GAP14145.1"/>
    <property type="molecule type" value="Genomic_DNA"/>
</dbReference>
<evidence type="ECO:0000259" key="4">
    <source>
        <dbReference type="Pfam" id="PF14257"/>
    </source>
</evidence>
<gene>
    <name evidence="5" type="ORF">LARV_01910</name>
</gene>
<proteinExistence type="predicted"/>
<keyword evidence="2" id="KW-1133">Transmembrane helix</keyword>
<evidence type="ECO:0000313" key="5">
    <source>
        <dbReference type="EMBL" id="GAP14145.1"/>
    </source>
</evidence>
<name>A0A0S7BJU3_9CHLR</name>
<keyword evidence="2" id="KW-0472">Membrane</keyword>
<feature type="domain" description="DUF4349" evidence="4">
    <location>
        <begin position="64"/>
        <end position="283"/>
    </location>
</feature>